<keyword evidence="1" id="KW-0812">Transmembrane</keyword>
<evidence type="ECO:0000313" key="2">
    <source>
        <dbReference type="EMBL" id="WGH76405.1"/>
    </source>
</evidence>
<evidence type="ECO:0000256" key="1">
    <source>
        <dbReference type="SAM" id="Phobius"/>
    </source>
</evidence>
<dbReference type="EMBL" id="CP122539">
    <property type="protein sequence ID" value="WGH76405.1"/>
    <property type="molecule type" value="Genomic_DNA"/>
</dbReference>
<feature type="transmembrane region" description="Helical" evidence="1">
    <location>
        <begin position="103"/>
        <end position="127"/>
    </location>
</feature>
<name>A0ABY8L4U0_9FLAO</name>
<accession>A0ABY8L4U0</accession>
<proteinExistence type="predicted"/>
<dbReference type="Proteomes" id="UP001232001">
    <property type="component" value="Chromosome"/>
</dbReference>
<keyword evidence="1" id="KW-1133">Transmembrane helix</keyword>
<organism evidence="2 3">
    <name type="scientific">Tenacibaculum tangerinum</name>
    <dbReference type="NCBI Taxonomy" id="3038772"/>
    <lineage>
        <taxon>Bacteria</taxon>
        <taxon>Pseudomonadati</taxon>
        <taxon>Bacteroidota</taxon>
        <taxon>Flavobacteriia</taxon>
        <taxon>Flavobacteriales</taxon>
        <taxon>Flavobacteriaceae</taxon>
        <taxon>Tenacibaculum</taxon>
    </lineage>
</organism>
<dbReference type="RefSeq" id="WP_279652272.1">
    <property type="nucleotide sequence ID" value="NZ_CP122539.1"/>
</dbReference>
<gene>
    <name evidence="2" type="ORF">P8625_04385</name>
</gene>
<evidence type="ECO:0008006" key="4">
    <source>
        <dbReference type="Google" id="ProtNLM"/>
    </source>
</evidence>
<sequence>MGENKNRKELDAFAKKYIGEIEEASPSVNFTANTMHAILKEEASSIYKAQPLISKKVWVVLAAIAVVSMLFVSKGTSSTWLKIPSLKMEYIPNIQLPNVFENITISNLMLSACFCFTLMVFVQIYVLKNHFTKHLEE</sequence>
<reference evidence="2 3" key="1">
    <citation type="submission" date="2023-04" db="EMBL/GenBank/DDBJ databases">
        <title>Tenacibaculum tangerinum sp. nov., isolated from sea tidal flat of South Korea.</title>
        <authorList>
            <person name="Lee S.H."/>
            <person name="Kim J.-J."/>
        </authorList>
    </citation>
    <scope>NUCLEOTIDE SEQUENCE [LARGE SCALE GENOMIC DNA]</scope>
    <source>
        <strain evidence="2 3">GRR-S3-23</strain>
    </source>
</reference>
<evidence type="ECO:0000313" key="3">
    <source>
        <dbReference type="Proteomes" id="UP001232001"/>
    </source>
</evidence>
<feature type="transmembrane region" description="Helical" evidence="1">
    <location>
        <begin position="57"/>
        <end position="83"/>
    </location>
</feature>
<keyword evidence="3" id="KW-1185">Reference proteome</keyword>
<keyword evidence="1" id="KW-0472">Membrane</keyword>
<protein>
    <recommendedName>
        <fullName evidence="4">DUF3379 domain-containing protein</fullName>
    </recommendedName>
</protein>